<dbReference type="EMBL" id="UINC01003908">
    <property type="protein sequence ID" value="SVA10246.1"/>
    <property type="molecule type" value="Genomic_DNA"/>
</dbReference>
<dbReference type="AlphaFoldDB" id="A0A381T221"/>
<protein>
    <recommendedName>
        <fullName evidence="1">Virulence factor domain-containing protein</fullName>
    </recommendedName>
</protein>
<name>A0A381T221_9ZZZZ</name>
<evidence type="ECO:0000259" key="1">
    <source>
        <dbReference type="Pfam" id="PF13769"/>
    </source>
</evidence>
<reference evidence="2" key="1">
    <citation type="submission" date="2018-05" db="EMBL/GenBank/DDBJ databases">
        <authorList>
            <person name="Lanie J.A."/>
            <person name="Ng W.-L."/>
            <person name="Kazmierczak K.M."/>
            <person name="Andrzejewski T.M."/>
            <person name="Davidsen T.M."/>
            <person name="Wayne K.J."/>
            <person name="Tettelin H."/>
            <person name="Glass J.I."/>
            <person name="Rusch D."/>
            <person name="Podicherti R."/>
            <person name="Tsui H.-C.T."/>
            <person name="Winkler M.E."/>
        </authorList>
    </citation>
    <scope>NUCLEOTIDE SEQUENCE</scope>
</reference>
<gene>
    <name evidence="2" type="ORF">METZ01_LOCUS63100</name>
</gene>
<proteinExistence type="predicted"/>
<dbReference type="InterPro" id="IPR025989">
    <property type="entry name" value="Virulence_F_dom"/>
</dbReference>
<dbReference type="Pfam" id="PF13769">
    <property type="entry name" value="Virulence_fact"/>
    <property type="match status" value="1"/>
</dbReference>
<organism evidence="2">
    <name type="scientific">marine metagenome</name>
    <dbReference type="NCBI Taxonomy" id="408172"/>
    <lineage>
        <taxon>unclassified sequences</taxon>
        <taxon>metagenomes</taxon>
        <taxon>ecological metagenomes</taxon>
    </lineage>
</organism>
<evidence type="ECO:0000313" key="2">
    <source>
        <dbReference type="EMBL" id="SVA10246.1"/>
    </source>
</evidence>
<feature type="domain" description="Virulence factor" evidence="1">
    <location>
        <begin position="8"/>
        <end position="91"/>
    </location>
</feature>
<accession>A0A381T221</accession>
<sequence>MAKRTIIFWRDIPSQVIVKQGRISVRAKLTERFMKAIDKAAMRAGRQGSKEYLEDWRREIEPCQGDAQTIADSTARELEAHYSDDALQVLVKNKGIERILDSEDREQE</sequence>